<dbReference type="AlphaFoldDB" id="A0A4R3VUI3"/>
<evidence type="ECO:0000256" key="2">
    <source>
        <dbReference type="ARBA" id="ARBA00022692"/>
    </source>
</evidence>
<keyword evidence="8" id="KW-1185">Reference proteome</keyword>
<feature type="transmembrane region" description="Helical" evidence="5">
    <location>
        <begin position="12"/>
        <end position="31"/>
    </location>
</feature>
<evidence type="ECO:0000256" key="1">
    <source>
        <dbReference type="ARBA" id="ARBA00004141"/>
    </source>
</evidence>
<feature type="transmembrane region" description="Helical" evidence="5">
    <location>
        <begin position="455"/>
        <end position="471"/>
    </location>
</feature>
<feature type="transmembrane region" description="Helical" evidence="5">
    <location>
        <begin position="394"/>
        <end position="417"/>
    </location>
</feature>
<evidence type="ECO:0000313" key="8">
    <source>
        <dbReference type="Proteomes" id="UP000295197"/>
    </source>
</evidence>
<protein>
    <submittedName>
        <fullName evidence="7">O-antigen ligase-like membrane protein</fullName>
    </submittedName>
</protein>
<keyword evidence="7" id="KW-0436">Ligase</keyword>
<dbReference type="GO" id="GO:0016020">
    <property type="term" value="C:membrane"/>
    <property type="evidence" value="ECO:0007669"/>
    <property type="project" value="UniProtKB-SubCell"/>
</dbReference>
<feature type="transmembrane region" description="Helical" evidence="5">
    <location>
        <begin position="424"/>
        <end position="443"/>
    </location>
</feature>
<dbReference type="InterPro" id="IPR007016">
    <property type="entry name" value="O-antigen_ligase-rel_domated"/>
</dbReference>
<feature type="transmembrane region" description="Helical" evidence="5">
    <location>
        <begin position="37"/>
        <end position="57"/>
    </location>
</feature>
<keyword evidence="3 5" id="KW-1133">Transmembrane helix</keyword>
<sequence length="481" mass="54513">MSMLQKISEGILNHIGLKILAVVSCLFLSFLAISAGLIPALGFAMLPFILCFLIICLKHPYISFIFLFTVCFFIMGIMRYVQLPLPAGILVDIVILFNFIVISINHNYRNYNPTFKLPVFFLISLCWLAYCLVQIFNPDGSISNWVVTIRSTALYICLFQFLVYYVFTDYNKVRYFLLFWGALAFLAALKAVGQKFIGFDTNETIWLYTLGAHTHVIYSGIRFFSFFTDAANFGCHMGMAMVVFSILSFYEKDRIVKVFFIIVAISTMYGMFISGTRSAIAIPFAGYAFYILLLKRWKLMVLGGFVLLIMYCFFAFTTIGSSNADIRRMRTAFQFTEDASFIVRQENQQKMKEFMGDYPIGLGIGTAKHSKEGDLLHGLPTDTSLVFIWVETGAIGLVIYLLLWFSCLSISFYYVWFKLKDPEVLAICTAAAAGIAGMAVAGYGNEVLHQFPTGQTIYILMAIAMICPYLERNKNHGREIH</sequence>
<dbReference type="Pfam" id="PF04932">
    <property type="entry name" value="Wzy_C"/>
    <property type="match status" value="1"/>
</dbReference>
<accession>A0A4R3VUI3</accession>
<reference evidence="7 8" key="1">
    <citation type="submission" date="2019-03" db="EMBL/GenBank/DDBJ databases">
        <title>Genomic Encyclopedia of Type Strains, Phase IV (KMG-IV): sequencing the most valuable type-strain genomes for metagenomic binning, comparative biology and taxonomic classification.</title>
        <authorList>
            <person name="Goeker M."/>
        </authorList>
    </citation>
    <scope>NUCLEOTIDE SEQUENCE [LARGE SCALE GENOMIC DNA]</scope>
    <source>
        <strain evidence="7 8">DSM 22362</strain>
    </source>
</reference>
<evidence type="ECO:0000256" key="3">
    <source>
        <dbReference type="ARBA" id="ARBA00022989"/>
    </source>
</evidence>
<proteinExistence type="predicted"/>
<dbReference type="Proteomes" id="UP000295197">
    <property type="component" value="Unassembled WGS sequence"/>
</dbReference>
<feature type="transmembrane region" description="Helical" evidence="5">
    <location>
        <begin position="87"/>
        <end position="105"/>
    </location>
</feature>
<comment type="caution">
    <text evidence="7">The sequence shown here is derived from an EMBL/GenBank/DDBJ whole genome shotgun (WGS) entry which is preliminary data.</text>
</comment>
<keyword evidence="4 5" id="KW-0472">Membrane</keyword>
<feature type="domain" description="O-antigen ligase-related" evidence="6">
    <location>
        <begin position="264"/>
        <end position="401"/>
    </location>
</feature>
<keyword evidence="2 5" id="KW-0812">Transmembrane</keyword>
<evidence type="ECO:0000256" key="5">
    <source>
        <dbReference type="SAM" id="Phobius"/>
    </source>
</evidence>
<evidence type="ECO:0000259" key="6">
    <source>
        <dbReference type="Pfam" id="PF04932"/>
    </source>
</evidence>
<feature type="transmembrane region" description="Helical" evidence="5">
    <location>
        <begin position="297"/>
        <end position="319"/>
    </location>
</feature>
<gene>
    <name evidence="7" type="ORF">EDC17_10496</name>
</gene>
<feature type="transmembrane region" description="Helical" evidence="5">
    <location>
        <begin position="142"/>
        <end position="167"/>
    </location>
</feature>
<dbReference type="InterPro" id="IPR051533">
    <property type="entry name" value="WaaL-like"/>
</dbReference>
<feature type="transmembrane region" description="Helical" evidence="5">
    <location>
        <begin position="231"/>
        <end position="250"/>
    </location>
</feature>
<dbReference type="PANTHER" id="PTHR37422">
    <property type="entry name" value="TEICHURONIC ACID BIOSYNTHESIS PROTEIN TUAE"/>
    <property type="match status" value="1"/>
</dbReference>
<comment type="subcellular location">
    <subcellularLocation>
        <location evidence="1">Membrane</location>
        <topology evidence="1">Multi-pass membrane protein</topology>
    </subcellularLocation>
</comment>
<feature type="transmembrane region" description="Helical" evidence="5">
    <location>
        <begin position="174"/>
        <end position="193"/>
    </location>
</feature>
<organism evidence="7 8">
    <name type="scientific">Sphingobacterium alimentarium</name>
    <dbReference type="NCBI Taxonomy" id="797292"/>
    <lineage>
        <taxon>Bacteria</taxon>
        <taxon>Pseudomonadati</taxon>
        <taxon>Bacteroidota</taxon>
        <taxon>Sphingobacteriia</taxon>
        <taxon>Sphingobacteriales</taxon>
        <taxon>Sphingobacteriaceae</taxon>
        <taxon>Sphingobacterium</taxon>
    </lineage>
</organism>
<dbReference type="PANTHER" id="PTHR37422:SF13">
    <property type="entry name" value="LIPOPOLYSACCHARIDE BIOSYNTHESIS PROTEIN PA4999-RELATED"/>
    <property type="match status" value="1"/>
</dbReference>
<evidence type="ECO:0000313" key="7">
    <source>
        <dbReference type="EMBL" id="TCV08020.1"/>
    </source>
</evidence>
<feature type="transmembrane region" description="Helical" evidence="5">
    <location>
        <begin position="205"/>
        <end position="224"/>
    </location>
</feature>
<dbReference type="GO" id="GO:0016874">
    <property type="term" value="F:ligase activity"/>
    <property type="evidence" value="ECO:0007669"/>
    <property type="project" value="UniProtKB-KW"/>
</dbReference>
<evidence type="ECO:0000256" key="4">
    <source>
        <dbReference type="ARBA" id="ARBA00023136"/>
    </source>
</evidence>
<dbReference type="EMBL" id="SMBZ01000049">
    <property type="protein sequence ID" value="TCV08020.1"/>
    <property type="molecule type" value="Genomic_DNA"/>
</dbReference>
<dbReference type="OrthoDB" id="783093at2"/>
<feature type="transmembrane region" description="Helical" evidence="5">
    <location>
        <begin position="117"/>
        <end position="136"/>
    </location>
</feature>
<feature type="transmembrane region" description="Helical" evidence="5">
    <location>
        <begin position="64"/>
        <end position="81"/>
    </location>
</feature>
<name>A0A4R3VUI3_9SPHI</name>
<feature type="transmembrane region" description="Helical" evidence="5">
    <location>
        <begin position="256"/>
        <end position="276"/>
    </location>
</feature>